<dbReference type="EMBL" id="JASAYJ010000007">
    <property type="protein sequence ID" value="MDP8187018.1"/>
    <property type="molecule type" value="Genomic_DNA"/>
</dbReference>
<dbReference type="SUPFAM" id="SSF54523">
    <property type="entry name" value="Pili subunits"/>
    <property type="match status" value="1"/>
</dbReference>
<evidence type="ECO:0000256" key="3">
    <source>
        <dbReference type="ARBA" id="ARBA00022452"/>
    </source>
</evidence>
<dbReference type="GO" id="GO:0009279">
    <property type="term" value="C:cell outer membrane"/>
    <property type="evidence" value="ECO:0007669"/>
    <property type="project" value="UniProtKB-SubCell"/>
</dbReference>
<dbReference type="AlphaFoldDB" id="A0AAW8CPR6"/>
<keyword evidence="7" id="KW-0998">Cell outer membrane</keyword>
<dbReference type="RefSeq" id="WP_211599265.1">
    <property type="nucleotide sequence ID" value="NZ_JAGRQI010000026.1"/>
</dbReference>
<proteinExistence type="predicted"/>
<feature type="domain" description="Trimeric autotransporter adhesin YadA-like C-terminal membrane anchor" evidence="8">
    <location>
        <begin position="302"/>
        <end position="361"/>
    </location>
</feature>
<dbReference type="Gene3D" id="3.30.1300.30">
    <property type="entry name" value="GSPII I/J protein-like"/>
    <property type="match status" value="1"/>
</dbReference>
<dbReference type="SUPFAM" id="SSF101967">
    <property type="entry name" value="Adhesin YadA, collagen-binding domain"/>
    <property type="match status" value="1"/>
</dbReference>
<keyword evidence="4" id="KW-0812">Transmembrane</keyword>
<dbReference type="InterPro" id="IPR011049">
    <property type="entry name" value="Serralysin-like_metalloprot_C"/>
</dbReference>
<dbReference type="Gene3D" id="1.20.5.170">
    <property type="match status" value="1"/>
</dbReference>
<dbReference type="InterPro" id="IPR045584">
    <property type="entry name" value="Pilin-like"/>
</dbReference>
<dbReference type="GO" id="GO:0009986">
    <property type="term" value="C:cell surface"/>
    <property type="evidence" value="ECO:0007669"/>
    <property type="project" value="UniProtKB-SubCell"/>
</dbReference>
<gene>
    <name evidence="9" type="ORF">QJU78_04415</name>
</gene>
<evidence type="ECO:0000256" key="4">
    <source>
        <dbReference type="ARBA" id="ARBA00022692"/>
    </source>
</evidence>
<keyword evidence="6" id="KW-0472">Membrane</keyword>
<evidence type="ECO:0000313" key="9">
    <source>
        <dbReference type="EMBL" id="MDP8187018.1"/>
    </source>
</evidence>
<sequence>MLANAEQIKNNWEGINPSKKDLLLTKEYERVAKILLEKGNLLKTASERLKYLKDNLTLNYLTNVGADSIAYGTDNLATGNASIALGKSNVSTKENATAIGQTNLVDSKNSQAIGVGNNLLSANTTSENQATLGNANTLVGTNNYVVGSNNSVGTQNSPKNNVFILGSNINASNASDAVILGNQSTAVSGAVSVGRVGAERKIVNVKDGDVSQNSKEAVNGSQLHSLRAELLNARDAINGKQAEELRSQIIQNAKNIKLLDGYVSDVRRFDSRITNVEKSVKKLDEKRKAGTAAALATAGLMQPMHAGQSGVTAAVGQYQSQTAIAVGYSKISNNGKYGVKMSLNANTQSEMGGTIGVGYFW</sequence>
<comment type="subcellular location">
    <subcellularLocation>
        <location evidence="2">Cell outer membrane</location>
    </subcellularLocation>
    <subcellularLocation>
        <location evidence="1">Cell surface</location>
    </subcellularLocation>
</comment>
<evidence type="ECO:0000256" key="1">
    <source>
        <dbReference type="ARBA" id="ARBA00004241"/>
    </source>
</evidence>
<organism evidence="9 10">
    <name type="scientific">Pasteurella atlantica</name>
    <dbReference type="NCBI Taxonomy" id="2827233"/>
    <lineage>
        <taxon>Bacteria</taxon>
        <taxon>Pseudomonadati</taxon>
        <taxon>Pseudomonadota</taxon>
        <taxon>Gammaproteobacteria</taxon>
        <taxon>Pasteurellales</taxon>
        <taxon>Pasteurellaceae</taxon>
        <taxon>Pasteurella</taxon>
    </lineage>
</organism>
<protein>
    <submittedName>
        <fullName evidence="9">YadA-like family protein</fullName>
    </submittedName>
</protein>
<evidence type="ECO:0000256" key="6">
    <source>
        <dbReference type="ARBA" id="ARBA00023136"/>
    </source>
</evidence>
<evidence type="ECO:0000256" key="2">
    <source>
        <dbReference type="ARBA" id="ARBA00004442"/>
    </source>
</evidence>
<evidence type="ECO:0000256" key="5">
    <source>
        <dbReference type="ARBA" id="ARBA00022729"/>
    </source>
</evidence>
<reference evidence="9" key="1">
    <citation type="journal article" date="2023" name="Front. Microbiol.">
        <title>Phylogeography and host specificity of Pasteurellaceae pathogenic to sea-farmed fish in the north-east Atlantic.</title>
        <authorList>
            <person name="Gulla S."/>
            <person name="Colquhoun D.J."/>
            <person name="Olsen A.B."/>
            <person name="Spilsberg B."/>
            <person name="Lagesen K."/>
            <person name="Aakesson C.P."/>
            <person name="Strom S."/>
            <person name="Manji F."/>
            <person name="Birkbeck T.H."/>
            <person name="Nilsen H.K."/>
        </authorList>
    </citation>
    <scope>NUCLEOTIDE SEQUENCE</scope>
    <source>
        <strain evidence="9">VIB1234</strain>
    </source>
</reference>
<keyword evidence="3" id="KW-1134">Transmembrane beta strand</keyword>
<comment type="caution">
    <text evidence="9">The sequence shown here is derived from an EMBL/GenBank/DDBJ whole genome shotgun (WGS) entry which is preliminary data.</text>
</comment>
<keyword evidence="5" id="KW-0732">Signal</keyword>
<name>A0AAW8CPR6_9PAST</name>
<dbReference type="Proteomes" id="UP001230466">
    <property type="component" value="Unassembled WGS sequence"/>
</dbReference>
<dbReference type="Gene3D" id="2.150.10.10">
    <property type="entry name" value="Serralysin-like metalloprotease, C-terminal"/>
    <property type="match status" value="2"/>
</dbReference>
<evidence type="ECO:0000256" key="7">
    <source>
        <dbReference type="ARBA" id="ARBA00023237"/>
    </source>
</evidence>
<dbReference type="InterPro" id="IPR005594">
    <property type="entry name" value="YadA_C"/>
</dbReference>
<evidence type="ECO:0000259" key="8">
    <source>
        <dbReference type="Pfam" id="PF03895"/>
    </source>
</evidence>
<evidence type="ECO:0000313" key="10">
    <source>
        <dbReference type="Proteomes" id="UP001230466"/>
    </source>
</evidence>
<accession>A0AAW8CPR6</accession>
<dbReference type="Pfam" id="PF03895">
    <property type="entry name" value="YadA_anchor"/>
    <property type="match status" value="1"/>
</dbReference>